<sequence length="1156" mass="131070">MNLADVITVNTNYTRSINLERDVDSVSLVKSYIPTSRSVYALQKAVDTLKTEADMPRAWTLVGPYGSGKSSFAVFLSHLLANPNNPASKAALKVLGETYPVLEDQFNEVSEMTRGHCVVLITGSPEPLGKRLIQAVSEAAIKYWQHRKEEHPEAVKIVISLAKQEQISTSEIMNAIKSLQTAIGKVEGNGLLIVIDELGKFLEYEARHPDTNDIYLLQALAELAFTGGKSALSIYVILHQAFEQYAKGLGDTLKNEWAKVQGRFESIPFLEATEQTLRVVANAIQHNTSIDSKAIKTQTDSIAKALANADALSGTLEEKEASKLFAKCYPLHPVSALLLPVLCQKVAQNERTLFNYLGSEEPFGLKQSLTTLGKVGDWIYPWEIYEYFIHNQSASLVDHFTHRRWAEVVTAVERLGDIDSNETRLLKAIGLLNIIGNQGGLKASKTITSLCLPDKNLVEEIIQSLQTESIIQYRKYNSEYRVWQGSDFDIETAIYNGVQRLGLFSIANYLNTQYETRPIIARRFSIKTGTLRFFETAFVDIDTYTNLSSESTNARIIFYLSQDQEDSRKFQSELVSYYGERDILVEFPQTELLRGAIADVLALREIQASNQELHSDPIAQREFKDRYQAALQIEETKYSEIIDHPETSHWYWKGEAFTVLNKRDLQNRLSDILDDIYKSTPVIKNELINRIKPSSQAAAGRNKLLQAMVNHPQQEDLGIDKFPAEKAMYRAVLKQTGLHVFTEKQWEFVAPTQESTLYPVWKAMESFLETTEKTPRSFAELAKVISKPPYGIKSGLLPILYLALYLVKNEEIALYEDRRYLPSLSKEELERFVKKPDGFTVQLFKIEGLNASLFQCYTDALFGKEKPASVIQAIRPLAQFINDLNEYTQKTTTIPKKAQALRSAFNLSKSPESLLFEGIPKALGYKKVDNQNLEGYADALKAAIRELKYAYENLLKKQKELLENAFHLTKNSELSELRVQLRGRYKGLEQYTVDIDGLKAFIMRLTSETDNAEKWFSNLLMFLGNKDSTKWRDTDQSRAELRLSEYSKRILDLETLNLEQKRMAMNTDQDFDVILLKAIKKGDKERVHAVAIDASTHKAAATIKEKIKIQLNLESEELQLAVLAELVDEFLQEYQTTSQQASAIQKKLELKRINNG</sequence>
<evidence type="ECO:0008006" key="3">
    <source>
        <dbReference type="Google" id="ProtNLM"/>
    </source>
</evidence>
<dbReference type="SUPFAM" id="SSF52540">
    <property type="entry name" value="P-loop containing nucleoside triphosphate hydrolases"/>
    <property type="match status" value="1"/>
</dbReference>
<gene>
    <name evidence="2" type="ORF">HELGO_WM8042</name>
</gene>
<protein>
    <recommendedName>
        <fullName evidence="3">ATP-binding protein</fullName>
    </recommendedName>
</protein>
<feature type="coiled-coil region" evidence="1">
    <location>
        <begin position="937"/>
        <end position="964"/>
    </location>
</feature>
<proteinExistence type="predicted"/>
<organism evidence="2">
    <name type="scientific">uncultured Thiotrichaceae bacterium</name>
    <dbReference type="NCBI Taxonomy" id="298394"/>
    <lineage>
        <taxon>Bacteria</taxon>
        <taxon>Pseudomonadati</taxon>
        <taxon>Pseudomonadota</taxon>
        <taxon>Gammaproteobacteria</taxon>
        <taxon>Thiotrichales</taxon>
        <taxon>Thiotrichaceae</taxon>
        <taxon>environmental samples</taxon>
    </lineage>
</organism>
<accession>A0A6S6UFQ4</accession>
<reference evidence="2" key="1">
    <citation type="submission" date="2020-01" db="EMBL/GenBank/DDBJ databases">
        <authorList>
            <person name="Meier V. D."/>
            <person name="Meier V D."/>
        </authorList>
    </citation>
    <scope>NUCLEOTIDE SEQUENCE</scope>
    <source>
        <strain evidence="2">HLG_WM_MAG_07</strain>
    </source>
</reference>
<dbReference type="InterPro" id="IPR027417">
    <property type="entry name" value="P-loop_NTPase"/>
</dbReference>
<name>A0A6S6UFQ4_9GAMM</name>
<evidence type="ECO:0000313" key="2">
    <source>
        <dbReference type="EMBL" id="CAA6825829.1"/>
    </source>
</evidence>
<dbReference type="AlphaFoldDB" id="A0A6S6UFQ4"/>
<dbReference type="EMBL" id="CACVAY010000129">
    <property type="protein sequence ID" value="CAA6825829.1"/>
    <property type="molecule type" value="Genomic_DNA"/>
</dbReference>
<keyword evidence="1" id="KW-0175">Coiled coil</keyword>
<evidence type="ECO:0000256" key="1">
    <source>
        <dbReference type="SAM" id="Coils"/>
    </source>
</evidence>